<evidence type="ECO:0000313" key="5">
    <source>
        <dbReference type="Proteomes" id="UP000266239"/>
    </source>
</evidence>
<gene>
    <name evidence="4" type="ORF">DYB25_000386</name>
</gene>
<comment type="caution">
    <text evidence="4">The sequence shown here is derived from an EMBL/GenBank/DDBJ whole genome shotgun (WGS) entry which is preliminary data.</text>
</comment>
<dbReference type="Gene3D" id="1.10.10.60">
    <property type="entry name" value="Homeodomain-like"/>
    <property type="match status" value="1"/>
</dbReference>
<dbReference type="GO" id="GO:0005634">
    <property type="term" value="C:nucleus"/>
    <property type="evidence" value="ECO:0007669"/>
    <property type="project" value="TreeGrafter"/>
</dbReference>
<dbReference type="Pfam" id="PF03184">
    <property type="entry name" value="DDE_1"/>
    <property type="match status" value="1"/>
</dbReference>
<feature type="region of interest" description="Disordered" evidence="2">
    <location>
        <begin position="1"/>
        <end position="22"/>
    </location>
</feature>
<dbReference type="SMART" id="SM00674">
    <property type="entry name" value="CENPB"/>
    <property type="match status" value="1"/>
</dbReference>
<accession>A0A397BQF7</accession>
<dbReference type="EMBL" id="QUTA01003629">
    <property type="protein sequence ID" value="RHY22808.1"/>
    <property type="molecule type" value="Genomic_DNA"/>
</dbReference>
<dbReference type="InterPro" id="IPR009057">
    <property type="entry name" value="Homeodomain-like_sf"/>
</dbReference>
<evidence type="ECO:0000256" key="1">
    <source>
        <dbReference type="ARBA" id="ARBA00023125"/>
    </source>
</evidence>
<dbReference type="VEuPathDB" id="FungiDB:H257_10938"/>
<proteinExistence type="predicted"/>
<dbReference type="SUPFAM" id="SSF46689">
    <property type="entry name" value="Homeodomain-like"/>
    <property type="match status" value="1"/>
</dbReference>
<dbReference type="InterPro" id="IPR050863">
    <property type="entry name" value="CenT-Element_Derived"/>
</dbReference>
<dbReference type="GO" id="GO:0003677">
    <property type="term" value="F:DNA binding"/>
    <property type="evidence" value="ECO:0007669"/>
    <property type="project" value="UniProtKB-KW"/>
</dbReference>
<dbReference type="InterPro" id="IPR006600">
    <property type="entry name" value="HTH_CenpB_DNA-bd_dom"/>
</dbReference>
<evidence type="ECO:0000313" key="4">
    <source>
        <dbReference type="EMBL" id="RHY22808.1"/>
    </source>
</evidence>
<organism evidence="4 5">
    <name type="scientific">Aphanomyces astaci</name>
    <name type="common">Crayfish plague agent</name>
    <dbReference type="NCBI Taxonomy" id="112090"/>
    <lineage>
        <taxon>Eukaryota</taxon>
        <taxon>Sar</taxon>
        <taxon>Stramenopiles</taxon>
        <taxon>Oomycota</taxon>
        <taxon>Saprolegniomycetes</taxon>
        <taxon>Saprolegniales</taxon>
        <taxon>Verrucalvaceae</taxon>
        <taxon>Aphanomyces</taxon>
    </lineage>
</organism>
<evidence type="ECO:0000256" key="2">
    <source>
        <dbReference type="SAM" id="MobiDB-lite"/>
    </source>
</evidence>
<dbReference type="PROSITE" id="PS51253">
    <property type="entry name" value="HTH_CENPB"/>
    <property type="match status" value="1"/>
</dbReference>
<reference evidence="4 5" key="1">
    <citation type="submission" date="2018-08" db="EMBL/GenBank/DDBJ databases">
        <title>Aphanomyces genome sequencing and annotation.</title>
        <authorList>
            <person name="Minardi D."/>
            <person name="Oidtmann B."/>
            <person name="Van Der Giezen M."/>
            <person name="Studholme D.J."/>
        </authorList>
    </citation>
    <scope>NUCLEOTIDE SEQUENCE [LARGE SCALE GENOMIC DNA]</scope>
    <source>
        <strain evidence="4 5">Yx</strain>
    </source>
</reference>
<dbReference type="Pfam" id="PF03221">
    <property type="entry name" value="HTH_Tnp_Tc5"/>
    <property type="match status" value="1"/>
</dbReference>
<dbReference type="PANTHER" id="PTHR19303:SF57">
    <property type="entry name" value="HTH CENPB-TYPE DOMAIN-CONTAINING PROTEIN"/>
    <property type="match status" value="1"/>
</dbReference>
<evidence type="ECO:0000259" key="3">
    <source>
        <dbReference type="PROSITE" id="PS51253"/>
    </source>
</evidence>
<dbReference type="InterPro" id="IPR004875">
    <property type="entry name" value="DDE_SF_endonuclease_dom"/>
</dbReference>
<name>A0A397BQF7_APHAT</name>
<feature type="domain" description="HTH CENPB-type" evidence="3">
    <location>
        <begin position="96"/>
        <end position="169"/>
    </location>
</feature>
<dbReference type="Proteomes" id="UP000266239">
    <property type="component" value="Unassembled WGS sequence"/>
</dbReference>
<feature type="compositionally biased region" description="Basic residues" evidence="2">
    <location>
        <begin position="1"/>
        <end position="10"/>
    </location>
</feature>
<dbReference type="AlphaFoldDB" id="A0A397BQF7"/>
<protein>
    <recommendedName>
        <fullName evidence="3">HTH CENPB-type domain-containing protein</fullName>
    </recommendedName>
</protein>
<keyword evidence="1" id="KW-0238">DNA-binding</keyword>
<sequence>MARTAHRKATGRPSVKNTIRNKPSYRTKTYSVLNRLCVINAARDDSYNSALDTYFPGLTGTPRKTAWKRIHRWEQNRAVLEAAAAEPSQQHKKSLRPAGTSSTLDVAAEEGLAAWINELRSEGIPVTNLLLQLRALEVARDVGLTAIQFKASPSWINGFMKRWRFSMRSKSRSGQADLAQGQVALEAFGSRVRALVLEHGIESIYNADQTGINYEYIPKKTIDSLGAKTVWIKGSGHDKDRLSAMLLADSNGVKYPLFLVLKTGVSRIKGVVQDNLKHRNGFGCHVWEDIEELHERHPSRIYGNPTAWWNSLISIEFLTYHFGYRRGTACKPVLLLWDAFSAHSTPDVLALASELNVLLETIPPTFTWICQPADVAWMRPMKAALRHRWIEHLRTEVNNHDGGPFKLTPPDRFDIVEWVNTAWDSLSKKTIINGFRKCNIVDTPIEHERTGDADVDLDADGAASVLDAIRHLGAMELAELDPALDVDVALEDLHNVS</sequence>
<dbReference type="PANTHER" id="PTHR19303">
    <property type="entry name" value="TRANSPOSON"/>
    <property type="match status" value="1"/>
</dbReference>